<name>A0A7V3E7S8_9BACT</name>
<organism evidence="2">
    <name type="scientific">Ignavibacterium album</name>
    <dbReference type="NCBI Taxonomy" id="591197"/>
    <lineage>
        <taxon>Bacteria</taxon>
        <taxon>Pseudomonadati</taxon>
        <taxon>Ignavibacteriota</taxon>
        <taxon>Ignavibacteria</taxon>
        <taxon>Ignavibacteriales</taxon>
        <taxon>Ignavibacteriaceae</taxon>
        <taxon>Ignavibacterium</taxon>
    </lineage>
</organism>
<keyword evidence="1" id="KW-1133">Transmembrane helix</keyword>
<dbReference type="InterPro" id="IPR029058">
    <property type="entry name" value="AB_hydrolase_fold"/>
</dbReference>
<feature type="transmembrane region" description="Helical" evidence="1">
    <location>
        <begin position="20"/>
        <end position="40"/>
    </location>
</feature>
<proteinExistence type="predicted"/>
<dbReference type="SUPFAM" id="SSF53474">
    <property type="entry name" value="alpha/beta-Hydrolases"/>
    <property type="match status" value="1"/>
</dbReference>
<dbReference type="PANTHER" id="PTHR48098">
    <property type="entry name" value="ENTEROCHELIN ESTERASE-RELATED"/>
    <property type="match status" value="1"/>
</dbReference>
<comment type="caution">
    <text evidence="2">The sequence shown here is derived from an EMBL/GenBank/DDBJ whole genome shotgun (WGS) entry which is preliminary data.</text>
</comment>
<dbReference type="InterPro" id="IPR000801">
    <property type="entry name" value="Esterase-like"/>
</dbReference>
<evidence type="ECO:0000313" key="2">
    <source>
        <dbReference type="EMBL" id="HFI92206.1"/>
    </source>
</evidence>
<evidence type="ECO:0000256" key="1">
    <source>
        <dbReference type="SAM" id="Phobius"/>
    </source>
</evidence>
<dbReference type="AlphaFoldDB" id="A0A7V3E7S8"/>
<keyword evidence="1" id="KW-0472">Membrane</keyword>
<protein>
    <submittedName>
        <fullName evidence="2">Esterase</fullName>
    </submittedName>
</protein>
<dbReference type="Pfam" id="PF00756">
    <property type="entry name" value="Esterase"/>
    <property type="match status" value="1"/>
</dbReference>
<dbReference type="Gene3D" id="3.40.50.1820">
    <property type="entry name" value="alpha/beta hydrolase"/>
    <property type="match status" value="1"/>
</dbReference>
<keyword evidence="1" id="KW-0812">Transmembrane</keyword>
<dbReference type="InterPro" id="IPR050583">
    <property type="entry name" value="Mycobacterial_A85_antigen"/>
</dbReference>
<reference evidence="2" key="1">
    <citation type="journal article" date="2020" name="mSystems">
        <title>Genome- and Community-Level Interaction Insights into Carbon Utilization and Element Cycling Functions of Hydrothermarchaeota in Hydrothermal Sediment.</title>
        <authorList>
            <person name="Zhou Z."/>
            <person name="Liu Y."/>
            <person name="Xu W."/>
            <person name="Pan J."/>
            <person name="Luo Z.H."/>
            <person name="Li M."/>
        </authorList>
    </citation>
    <scope>NUCLEOTIDE SEQUENCE [LARGE SCALE GENOMIC DNA]</scope>
    <source>
        <strain evidence="2">SpSt-479</strain>
    </source>
</reference>
<dbReference type="EMBL" id="DSUJ01000010">
    <property type="protein sequence ID" value="HFI92206.1"/>
    <property type="molecule type" value="Genomic_DNA"/>
</dbReference>
<accession>A0A7V3E7S8</accession>
<dbReference type="PANTHER" id="PTHR48098:SF3">
    <property type="entry name" value="IRON(III) ENTEROBACTIN ESTERASE"/>
    <property type="match status" value="1"/>
</dbReference>
<gene>
    <name evidence="2" type="ORF">ENS31_11880</name>
</gene>
<sequence length="243" mass="28319">MSREIHRWYSPNLNKDMEIVVYGTYGYALLMFPTAAADFLEYERFHLIDSISPFLAQGKLKAFSINSINSESWLNNSMHPAQKAIRHQQYNRYVVEEVVPFIHSHYKGLVPIITTGASLGALHAANNFFRRPDIFSGTIAMSGSYDLKSYTKGYYDDNVYFNSPVDYLPHWNDEYMLSQMRKGKIIIATGQGAYEDPDASRRLSDILNSKGVRHWLDLWGYDMPHDWPTWRKMLPYFLDFIKF</sequence>